<dbReference type="KEGG" id="slp:Slip_1525"/>
<reference evidence="1 2" key="2">
    <citation type="journal article" date="2010" name="Stand. Genomic Sci.">
        <title>Complete genome sequence of Syntrophothermus lipocalidus type strain (TGB-C1).</title>
        <authorList>
            <person name="Djao O.D."/>
            <person name="Zhang X."/>
            <person name="Lucas S."/>
            <person name="Lapidus A."/>
            <person name="Del Rio T.G."/>
            <person name="Nolan M."/>
            <person name="Tice H."/>
            <person name="Cheng J.F."/>
            <person name="Han C."/>
            <person name="Tapia R."/>
            <person name="Goodwin L."/>
            <person name="Pitluck S."/>
            <person name="Liolios K."/>
            <person name="Ivanova N."/>
            <person name="Mavromatis K."/>
            <person name="Mikhailova N."/>
            <person name="Ovchinnikova G."/>
            <person name="Pati A."/>
            <person name="Brambilla E."/>
            <person name="Chen A."/>
            <person name="Palaniappan K."/>
            <person name="Land M."/>
            <person name="Hauser L."/>
            <person name="Chang Y.J."/>
            <person name="Jeffries C.D."/>
            <person name="Rohde M."/>
            <person name="Sikorski J."/>
            <person name="Spring S."/>
            <person name="Goker M."/>
            <person name="Detter J.C."/>
            <person name="Woyke T."/>
            <person name="Bristow J."/>
            <person name="Eisen J.A."/>
            <person name="Markowitz V."/>
            <person name="Hugenholtz P."/>
            <person name="Kyrpides N.C."/>
            <person name="Klenk H.P."/>
        </authorList>
    </citation>
    <scope>NUCLEOTIDE SEQUENCE [LARGE SCALE GENOMIC DNA]</scope>
    <source>
        <strain evidence="2">DSM 12680 / TGB-C1</strain>
    </source>
</reference>
<gene>
    <name evidence="1" type="ordered locus">Slip_1525</name>
</gene>
<evidence type="ECO:0000313" key="1">
    <source>
        <dbReference type="EMBL" id="ADI02288.1"/>
    </source>
</evidence>
<keyword evidence="2" id="KW-1185">Reference proteome</keyword>
<name>D7CNK3_SYNLT</name>
<dbReference type="RefSeq" id="WP_013175690.1">
    <property type="nucleotide sequence ID" value="NC_014220.1"/>
</dbReference>
<protein>
    <submittedName>
        <fullName evidence="1">Uncharacterized protein</fullName>
    </submittedName>
</protein>
<accession>D7CNK3</accession>
<dbReference type="AlphaFoldDB" id="D7CNK3"/>
<dbReference type="Proteomes" id="UP000000378">
    <property type="component" value="Chromosome"/>
</dbReference>
<evidence type="ECO:0000313" key="2">
    <source>
        <dbReference type="Proteomes" id="UP000000378"/>
    </source>
</evidence>
<dbReference type="HOGENOM" id="CLU_2588498_0_0_9"/>
<organism evidence="1 2">
    <name type="scientific">Syntrophothermus lipocalidus (strain DSM 12680 / TGB-C1)</name>
    <dbReference type="NCBI Taxonomy" id="643648"/>
    <lineage>
        <taxon>Bacteria</taxon>
        <taxon>Bacillati</taxon>
        <taxon>Bacillota</taxon>
        <taxon>Clostridia</taxon>
        <taxon>Eubacteriales</taxon>
        <taxon>Syntrophomonadaceae</taxon>
        <taxon>Syntrophothermus</taxon>
    </lineage>
</organism>
<proteinExistence type="predicted"/>
<dbReference type="EMBL" id="CP002048">
    <property type="protein sequence ID" value="ADI02288.1"/>
    <property type="molecule type" value="Genomic_DNA"/>
</dbReference>
<dbReference type="STRING" id="643648.Slip_1525"/>
<reference evidence="2" key="1">
    <citation type="journal article" date="2010" name="Stand. Genomic Sci.">
        <title>Complete genome sequence of Syntrophothermus lipocalidus type strain (TGB-C1T).</title>
        <authorList>
            <consortium name="US DOE Joint Genome Institute (JGI-PGF)"/>
            <person name="Djao O."/>
            <person name="Zhang X."/>
            <person name="Lucas S."/>
            <person name="Lapidus A."/>
            <person name="Glavina Del Rio T."/>
            <person name="Nolan M."/>
            <person name="Tice H."/>
            <person name="Cheng J."/>
            <person name="Han C."/>
            <person name="Tapia R."/>
            <person name="Goodwin L."/>
            <person name="Pitluck S."/>
            <person name="Liolios K."/>
            <person name="Ivanova N."/>
            <person name="Mavromatis K."/>
            <person name="Mikhailova N."/>
            <person name="Ovchinnikova G."/>
            <person name="Pati A."/>
            <person name="Brambilla E."/>
            <person name="Chen A."/>
            <person name="Palaniappan K."/>
            <person name="Land M."/>
            <person name="Hauser L."/>
            <person name="Chang Y."/>
            <person name="Jeffries C."/>
            <person name="Rohde M."/>
            <person name="Sikorski J."/>
            <person name="Spring S."/>
            <person name="Goker M."/>
            <person name="Detter J."/>
            <person name="Woyke T."/>
            <person name="Bristow J."/>
            <person name="Eisen J."/>
            <person name="Markowitz V."/>
            <person name="Hugenholtz P."/>
            <person name="Kyrpides N."/>
            <person name="Klenk H."/>
        </authorList>
    </citation>
    <scope>NUCLEOTIDE SEQUENCE [LARGE SCALE GENOMIC DNA]</scope>
    <source>
        <strain evidence="2">DSM 12680 / TGB-C1</strain>
    </source>
</reference>
<sequence>MPDIDINDVNDRAFYDTLQELIDGYMKGFRVTDLLDTSAIRYVCKKRIVELERLKGRQRDIELCKRFLEILEREDADRKK</sequence>